<feature type="transmembrane region" description="Helical" evidence="1">
    <location>
        <begin position="43"/>
        <end position="63"/>
    </location>
</feature>
<proteinExistence type="predicted"/>
<dbReference type="InterPro" id="IPR053150">
    <property type="entry name" value="Teicoplanin_resist-assoc"/>
</dbReference>
<accession>A0ABT4DBZ3</accession>
<feature type="transmembrane region" description="Helical" evidence="1">
    <location>
        <begin position="110"/>
        <end position="128"/>
    </location>
</feature>
<dbReference type="InterPro" id="IPR006976">
    <property type="entry name" value="VanZ-like"/>
</dbReference>
<dbReference type="PIRSF" id="PIRSF031578">
    <property type="entry name" value="Uncharacterised_Vanz_RDD-cont"/>
    <property type="match status" value="1"/>
</dbReference>
<feature type="transmembrane region" description="Helical" evidence="1">
    <location>
        <begin position="214"/>
        <end position="232"/>
    </location>
</feature>
<dbReference type="PANTHER" id="PTHR36834">
    <property type="entry name" value="MEMBRANE PROTEIN-RELATED"/>
    <property type="match status" value="1"/>
</dbReference>
<dbReference type="Proteomes" id="UP001144612">
    <property type="component" value="Unassembled WGS sequence"/>
</dbReference>
<protein>
    <submittedName>
        <fullName evidence="3">VanZ family protein</fullName>
    </submittedName>
</protein>
<dbReference type="InterPro" id="IPR021192">
    <property type="entry name" value="UCP031578_Vanz/RDD"/>
</dbReference>
<feature type="domain" description="VanZ-like" evidence="2">
    <location>
        <begin position="48"/>
        <end position="190"/>
    </location>
</feature>
<dbReference type="PANTHER" id="PTHR36834:SF1">
    <property type="entry name" value="INTEGRAL MEMBRANE PROTEIN"/>
    <property type="match status" value="1"/>
</dbReference>
<keyword evidence="1" id="KW-1133">Transmembrane helix</keyword>
<dbReference type="Pfam" id="PF04892">
    <property type="entry name" value="VanZ"/>
    <property type="match status" value="1"/>
</dbReference>
<feature type="transmembrane region" description="Helical" evidence="1">
    <location>
        <begin position="140"/>
        <end position="162"/>
    </location>
</feature>
<feature type="transmembrane region" description="Helical" evidence="1">
    <location>
        <begin position="314"/>
        <end position="334"/>
    </location>
</feature>
<reference evidence="3" key="1">
    <citation type="submission" date="2022-12" db="EMBL/GenBank/DDBJ databases">
        <title>Clostridium sp. nov., isolated from industrial wastewater.</title>
        <authorList>
            <person name="Jiayan W."/>
        </authorList>
    </citation>
    <scope>NUCLEOTIDE SEQUENCE</scope>
    <source>
        <strain evidence="3">ZC22-4</strain>
    </source>
</reference>
<gene>
    <name evidence="3" type="ORF">OW729_14410</name>
</gene>
<evidence type="ECO:0000259" key="2">
    <source>
        <dbReference type="Pfam" id="PF04892"/>
    </source>
</evidence>
<name>A0ABT4DBZ3_9CLOT</name>
<evidence type="ECO:0000313" key="4">
    <source>
        <dbReference type="Proteomes" id="UP001144612"/>
    </source>
</evidence>
<keyword evidence="1" id="KW-0812">Transmembrane</keyword>
<dbReference type="EMBL" id="JAPQFJ010000016">
    <property type="protein sequence ID" value="MCY6959810.1"/>
    <property type="molecule type" value="Genomic_DNA"/>
</dbReference>
<comment type="caution">
    <text evidence="3">The sequence shown here is derived from an EMBL/GenBank/DDBJ whole genome shotgun (WGS) entry which is preliminary data.</text>
</comment>
<organism evidence="3 4">
    <name type="scientific">Clostridium brassicae</name>
    <dbReference type="NCBI Taxonomy" id="2999072"/>
    <lineage>
        <taxon>Bacteria</taxon>
        <taxon>Bacillati</taxon>
        <taxon>Bacillota</taxon>
        <taxon>Clostridia</taxon>
        <taxon>Eubacteriales</taxon>
        <taxon>Clostridiaceae</taxon>
        <taxon>Clostridium</taxon>
    </lineage>
</organism>
<feature type="transmembrane region" description="Helical" evidence="1">
    <location>
        <begin position="174"/>
        <end position="194"/>
    </location>
</feature>
<feature type="transmembrane region" description="Helical" evidence="1">
    <location>
        <begin position="282"/>
        <end position="299"/>
    </location>
</feature>
<evidence type="ECO:0000256" key="1">
    <source>
        <dbReference type="SAM" id="Phobius"/>
    </source>
</evidence>
<keyword evidence="4" id="KW-1185">Reference proteome</keyword>
<feature type="transmembrane region" description="Helical" evidence="1">
    <location>
        <begin position="6"/>
        <end position="31"/>
    </location>
</feature>
<feature type="transmembrane region" description="Helical" evidence="1">
    <location>
        <begin position="238"/>
        <end position="261"/>
    </location>
</feature>
<evidence type="ECO:0000313" key="3">
    <source>
        <dbReference type="EMBL" id="MCY6959810.1"/>
    </source>
</evidence>
<keyword evidence="1" id="KW-0472">Membrane</keyword>
<sequence>MKTYLFPIKVALIFFPLLAAALCIPYAVYNYRKYGNINKLKTFIFYTFIFYSITAFFMTILPLPRVDKPRFSKENYIQLIPFNFINDFLSKTKVVWNNPKTYLHVFSEPAFMQAFFNAILLLPLGIYLRYYFKKTIKQTIIISFLVSLFFEITQLTGIYGIYKYPYRLFDVDDLILNTFGGLIGYLIEPLFSIILPDINKLKIKTFTTDKYSAYPKRILAFFIDWTLCFLFFDPENIFIFVIVTFLYFILIPYLTNGFTIAKKLLKMRLRGEHDKLTFIEIFKRYGILMYCYFMPNYILNSAQNYLQSLEKYDFLIIVFILQIFLVLFGFIHLLSHIIKKDPILLHDKISGVKNIDIS</sequence>
<dbReference type="RefSeq" id="WP_268062247.1">
    <property type="nucleotide sequence ID" value="NZ_JAPQFJ010000016.1"/>
</dbReference>